<keyword evidence="2" id="KW-1185">Reference proteome</keyword>
<dbReference type="EMBL" id="DF977497">
    <property type="protein sequence ID" value="GAP90756.1"/>
    <property type="molecule type" value="Genomic_DNA"/>
</dbReference>
<reference evidence="1" key="1">
    <citation type="submission" date="2016-03" db="EMBL/GenBank/DDBJ databases">
        <title>Draft genome sequence of Rosellinia necatrix.</title>
        <authorList>
            <person name="Kanematsu S."/>
        </authorList>
    </citation>
    <scope>NUCLEOTIDE SEQUENCE [LARGE SCALE GENOMIC DNA]</scope>
    <source>
        <strain evidence="1">W97</strain>
    </source>
</reference>
<evidence type="ECO:0000313" key="1">
    <source>
        <dbReference type="EMBL" id="GAP90756.1"/>
    </source>
</evidence>
<name>A0A1W2TQN5_ROSNE</name>
<proteinExistence type="predicted"/>
<evidence type="ECO:0000313" key="2">
    <source>
        <dbReference type="Proteomes" id="UP000054516"/>
    </source>
</evidence>
<dbReference type="OrthoDB" id="3485856at2759"/>
<accession>A0A1W2TQN5</accession>
<organism evidence="1">
    <name type="scientific">Rosellinia necatrix</name>
    <name type="common">White root-rot fungus</name>
    <dbReference type="NCBI Taxonomy" id="77044"/>
    <lineage>
        <taxon>Eukaryota</taxon>
        <taxon>Fungi</taxon>
        <taxon>Dikarya</taxon>
        <taxon>Ascomycota</taxon>
        <taxon>Pezizomycotina</taxon>
        <taxon>Sordariomycetes</taxon>
        <taxon>Xylariomycetidae</taxon>
        <taxon>Xylariales</taxon>
        <taxon>Xylariaceae</taxon>
        <taxon>Rosellinia</taxon>
    </lineage>
</organism>
<protein>
    <submittedName>
        <fullName evidence="1">Uncharacterized protein</fullName>
    </submittedName>
</protein>
<gene>
    <name evidence="1" type="ORF">SAMD00023353_5200960</name>
</gene>
<dbReference type="AlphaFoldDB" id="A0A1W2TQN5"/>
<dbReference type="Proteomes" id="UP000054516">
    <property type="component" value="Unassembled WGS sequence"/>
</dbReference>
<sequence>MSPTNGENRTGEADSQAAALSFSSAGSEFSIGTHTTESQFNARIENLVAVIRQIKAGAYKGEWDERVSWDILPDEYTGLLQALESDQSLVEYFHHKLQFEYAASNEGDGQFTIFPNSIFHDTIVRNVNRHVRKWMDALGDEIGSDPENQAYFDRITELRKSVKAFRATTIEFDQERFHVDISYGDRPWQYPPLVIDVSLSREPNDQKEKARRLIRKGGGEIRTVVGLDLFNTYTACRNIETRLDVPNTLRQERVRGFKFCAVFNDESGEVMRDQDGQMTIEETHYIFLTEDMEPDNEEPLCLDLGDFLPTHVLGKESIQIRRCIGEHQLVIHKGHMDDFYARSWPLQNQLDERSNPPPPFVGYYHFLNPNAEDY</sequence>